<proteinExistence type="predicted"/>
<dbReference type="InterPro" id="IPR009057">
    <property type="entry name" value="Homeodomain-like_sf"/>
</dbReference>
<gene>
    <name evidence="7" type="ORF">J2Y69_001201</name>
</gene>
<evidence type="ECO:0000259" key="6">
    <source>
        <dbReference type="PROSITE" id="PS50977"/>
    </source>
</evidence>
<dbReference type="InterPro" id="IPR050109">
    <property type="entry name" value="HTH-type_TetR-like_transc_reg"/>
</dbReference>
<name>A0ABU1SAH7_9MICO</name>
<evidence type="ECO:0000256" key="1">
    <source>
        <dbReference type="ARBA" id="ARBA00023015"/>
    </source>
</evidence>
<dbReference type="InterPro" id="IPR001647">
    <property type="entry name" value="HTH_TetR"/>
</dbReference>
<keyword evidence="1" id="KW-0805">Transcription regulation</keyword>
<protein>
    <submittedName>
        <fullName evidence="7">AcrR family transcriptional regulator</fullName>
    </submittedName>
</protein>
<feature type="compositionally biased region" description="Low complexity" evidence="5">
    <location>
        <begin position="1"/>
        <end position="15"/>
    </location>
</feature>
<comment type="caution">
    <text evidence="7">The sequence shown here is derived from an EMBL/GenBank/DDBJ whole genome shotgun (WGS) entry which is preliminary data.</text>
</comment>
<evidence type="ECO:0000313" key="8">
    <source>
        <dbReference type="Proteomes" id="UP001259347"/>
    </source>
</evidence>
<dbReference type="EMBL" id="JAVDUM010000004">
    <property type="protein sequence ID" value="MDR6866608.1"/>
    <property type="molecule type" value="Genomic_DNA"/>
</dbReference>
<dbReference type="SUPFAM" id="SSF46689">
    <property type="entry name" value="Homeodomain-like"/>
    <property type="match status" value="1"/>
</dbReference>
<organism evidence="7 8">
    <name type="scientific">Microbacterium resistens</name>
    <dbReference type="NCBI Taxonomy" id="156977"/>
    <lineage>
        <taxon>Bacteria</taxon>
        <taxon>Bacillati</taxon>
        <taxon>Actinomycetota</taxon>
        <taxon>Actinomycetes</taxon>
        <taxon>Micrococcales</taxon>
        <taxon>Microbacteriaceae</taxon>
        <taxon>Microbacterium</taxon>
    </lineage>
</organism>
<dbReference type="InterPro" id="IPR023772">
    <property type="entry name" value="DNA-bd_HTH_TetR-type_CS"/>
</dbReference>
<evidence type="ECO:0000256" key="2">
    <source>
        <dbReference type="ARBA" id="ARBA00023125"/>
    </source>
</evidence>
<dbReference type="PANTHER" id="PTHR30055">
    <property type="entry name" value="HTH-TYPE TRANSCRIPTIONAL REGULATOR RUTR"/>
    <property type="match status" value="1"/>
</dbReference>
<dbReference type="Gene3D" id="1.10.357.10">
    <property type="entry name" value="Tetracycline Repressor, domain 2"/>
    <property type="match status" value="1"/>
</dbReference>
<dbReference type="InterPro" id="IPR011075">
    <property type="entry name" value="TetR_C"/>
</dbReference>
<dbReference type="Pfam" id="PF00440">
    <property type="entry name" value="TetR_N"/>
    <property type="match status" value="1"/>
</dbReference>
<feature type="DNA-binding region" description="H-T-H motif" evidence="4">
    <location>
        <begin position="47"/>
        <end position="66"/>
    </location>
</feature>
<feature type="region of interest" description="Disordered" evidence="5">
    <location>
        <begin position="1"/>
        <end position="21"/>
    </location>
</feature>
<dbReference type="PROSITE" id="PS50977">
    <property type="entry name" value="HTH_TETR_2"/>
    <property type="match status" value="1"/>
</dbReference>
<feature type="domain" description="HTH tetR-type" evidence="6">
    <location>
        <begin position="24"/>
        <end position="84"/>
    </location>
</feature>
<dbReference type="InterPro" id="IPR036271">
    <property type="entry name" value="Tet_transcr_reg_TetR-rel_C_sf"/>
</dbReference>
<reference evidence="7 8" key="1">
    <citation type="submission" date="2023-07" db="EMBL/GenBank/DDBJ databases">
        <title>Sorghum-associated microbial communities from plants grown in Nebraska, USA.</title>
        <authorList>
            <person name="Schachtman D."/>
        </authorList>
    </citation>
    <scope>NUCLEOTIDE SEQUENCE [LARGE SCALE GENOMIC DNA]</scope>
    <source>
        <strain evidence="7 8">2980</strain>
    </source>
</reference>
<dbReference type="PRINTS" id="PR00455">
    <property type="entry name" value="HTHTETR"/>
</dbReference>
<keyword evidence="3" id="KW-0804">Transcription</keyword>
<evidence type="ECO:0000256" key="3">
    <source>
        <dbReference type="ARBA" id="ARBA00023163"/>
    </source>
</evidence>
<evidence type="ECO:0000256" key="5">
    <source>
        <dbReference type="SAM" id="MobiDB-lite"/>
    </source>
</evidence>
<keyword evidence="8" id="KW-1185">Reference proteome</keyword>
<dbReference type="SUPFAM" id="SSF48498">
    <property type="entry name" value="Tetracyclin repressor-like, C-terminal domain"/>
    <property type="match status" value="1"/>
</dbReference>
<dbReference type="PANTHER" id="PTHR30055:SF148">
    <property type="entry name" value="TETR-FAMILY TRANSCRIPTIONAL REGULATOR"/>
    <property type="match status" value="1"/>
</dbReference>
<dbReference type="Proteomes" id="UP001259347">
    <property type="component" value="Unassembled WGS sequence"/>
</dbReference>
<keyword evidence="2 4" id="KW-0238">DNA-binding</keyword>
<dbReference type="Gene3D" id="1.10.10.60">
    <property type="entry name" value="Homeodomain-like"/>
    <property type="match status" value="1"/>
</dbReference>
<evidence type="ECO:0000313" key="7">
    <source>
        <dbReference type="EMBL" id="MDR6866608.1"/>
    </source>
</evidence>
<sequence length="203" mass="22051">MGAGITAMATPARTGRAARGRPRVHDDEVILRAALELMSELGYQRLTLQDIATRSGVSVPSIYRRWANKAEVVSAAVALTKRTQIAPTGDVEADLLAQLRDIRRMYEEVTDIGMTGTLLAEERHHPEFIQAWRRAAIGPRRAAIEGIVRRGQEQGVVAPDVDAHVVPDLLAGAFYAARIAGTPLDETWDRTVVGLLLGGIRLG</sequence>
<dbReference type="PROSITE" id="PS01081">
    <property type="entry name" value="HTH_TETR_1"/>
    <property type="match status" value="1"/>
</dbReference>
<accession>A0ABU1SAH7</accession>
<evidence type="ECO:0000256" key="4">
    <source>
        <dbReference type="PROSITE-ProRule" id="PRU00335"/>
    </source>
</evidence>
<dbReference type="Pfam" id="PF16859">
    <property type="entry name" value="TetR_C_11"/>
    <property type="match status" value="1"/>
</dbReference>
<dbReference type="RefSeq" id="WP_310018580.1">
    <property type="nucleotide sequence ID" value="NZ_JAVDUM010000004.1"/>
</dbReference>